<accession>A0A4Y2VVI0</accession>
<evidence type="ECO:0000313" key="1">
    <source>
        <dbReference type="EMBL" id="GBO27777.1"/>
    </source>
</evidence>
<protein>
    <submittedName>
        <fullName evidence="1">Uncharacterized protein</fullName>
    </submittedName>
</protein>
<proteinExistence type="predicted"/>
<comment type="caution">
    <text evidence="1">The sequence shown here is derived from an EMBL/GenBank/DDBJ whole genome shotgun (WGS) entry which is preliminary data.</text>
</comment>
<name>A0A4Y2VVI0_ARAVE</name>
<sequence length="72" mass="8180">MCLGRSEESDSPYHLCKDIRVCKYAVVTLAMGDWPEVCGWVDNVVPKVCCGDPVFHGRATQRKIKEDKERHS</sequence>
<organism evidence="1 2">
    <name type="scientific">Araneus ventricosus</name>
    <name type="common">Orbweaver spider</name>
    <name type="synonym">Epeira ventricosa</name>
    <dbReference type="NCBI Taxonomy" id="182803"/>
    <lineage>
        <taxon>Eukaryota</taxon>
        <taxon>Metazoa</taxon>
        <taxon>Ecdysozoa</taxon>
        <taxon>Arthropoda</taxon>
        <taxon>Chelicerata</taxon>
        <taxon>Arachnida</taxon>
        <taxon>Araneae</taxon>
        <taxon>Araneomorphae</taxon>
        <taxon>Entelegynae</taxon>
        <taxon>Araneoidea</taxon>
        <taxon>Araneidae</taxon>
        <taxon>Araneus</taxon>
    </lineage>
</organism>
<dbReference type="Proteomes" id="UP000499080">
    <property type="component" value="Unassembled WGS sequence"/>
</dbReference>
<dbReference type="AlphaFoldDB" id="A0A4Y2VVI0"/>
<feature type="non-terminal residue" evidence="1">
    <location>
        <position position="72"/>
    </location>
</feature>
<gene>
    <name evidence="1" type="ORF">AVEN_56534_1</name>
</gene>
<dbReference type="EMBL" id="BGPR01050840">
    <property type="protein sequence ID" value="GBO27777.1"/>
    <property type="molecule type" value="Genomic_DNA"/>
</dbReference>
<reference evidence="1 2" key="1">
    <citation type="journal article" date="2019" name="Sci. Rep.">
        <title>Orb-weaving spider Araneus ventricosus genome elucidates the spidroin gene catalogue.</title>
        <authorList>
            <person name="Kono N."/>
            <person name="Nakamura H."/>
            <person name="Ohtoshi R."/>
            <person name="Moran D.A.P."/>
            <person name="Shinohara A."/>
            <person name="Yoshida Y."/>
            <person name="Fujiwara M."/>
            <person name="Mori M."/>
            <person name="Tomita M."/>
            <person name="Arakawa K."/>
        </authorList>
    </citation>
    <scope>NUCLEOTIDE SEQUENCE [LARGE SCALE GENOMIC DNA]</scope>
</reference>
<evidence type="ECO:0000313" key="2">
    <source>
        <dbReference type="Proteomes" id="UP000499080"/>
    </source>
</evidence>
<keyword evidence="2" id="KW-1185">Reference proteome</keyword>